<dbReference type="Pfam" id="PF02597">
    <property type="entry name" value="ThiS"/>
    <property type="match status" value="1"/>
</dbReference>
<keyword evidence="2" id="KW-1185">Reference proteome</keyword>
<dbReference type="AlphaFoldDB" id="A0A848KRX0"/>
<proteinExistence type="predicted"/>
<dbReference type="SUPFAM" id="SSF54285">
    <property type="entry name" value="MoaD/ThiS"/>
    <property type="match status" value="1"/>
</dbReference>
<evidence type="ECO:0000313" key="1">
    <source>
        <dbReference type="EMBL" id="NMN99614.1"/>
    </source>
</evidence>
<accession>A0A848KRX0</accession>
<name>A0A848KRX0_9ACTN</name>
<evidence type="ECO:0000313" key="2">
    <source>
        <dbReference type="Proteomes" id="UP000550729"/>
    </source>
</evidence>
<dbReference type="EMBL" id="JABBNB010000001">
    <property type="protein sequence ID" value="NMN99614.1"/>
    <property type="molecule type" value="Genomic_DNA"/>
</dbReference>
<dbReference type="InterPro" id="IPR012675">
    <property type="entry name" value="Beta-grasp_dom_sf"/>
</dbReference>
<dbReference type="InterPro" id="IPR016155">
    <property type="entry name" value="Mopterin_synth/thiamin_S_b"/>
</dbReference>
<sequence>MPHSGCSPIPAARWAPSVADPTGTHVTVSYFAAIADAVGCRTESFDLADATVAALRTAIEQRHGARAGALAQLCTVLSGDDMLRESHARIGATVDLLPPFAGG</sequence>
<gene>
    <name evidence="1" type="ORF">HH308_00075</name>
</gene>
<dbReference type="Proteomes" id="UP000550729">
    <property type="component" value="Unassembled WGS sequence"/>
</dbReference>
<organism evidence="1 2">
    <name type="scientific">Gordonia asplenii</name>
    <dbReference type="NCBI Taxonomy" id="2725283"/>
    <lineage>
        <taxon>Bacteria</taxon>
        <taxon>Bacillati</taxon>
        <taxon>Actinomycetota</taxon>
        <taxon>Actinomycetes</taxon>
        <taxon>Mycobacteriales</taxon>
        <taxon>Gordoniaceae</taxon>
        <taxon>Gordonia</taxon>
    </lineage>
</organism>
<dbReference type="Gene3D" id="3.10.20.30">
    <property type="match status" value="1"/>
</dbReference>
<protein>
    <submittedName>
        <fullName evidence="1">MoaD/ThiS family protein</fullName>
    </submittedName>
</protein>
<dbReference type="CDD" id="cd00754">
    <property type="entry name" value="Ubl_MoaD"/>
    <property type="match status" value="1"/>
</dbReference>
<reference evidence="1 2" key="1">
    <citation type="submission" date="2020-04" db="EMBL/GenBank/DDBJ databases">
        <title>Gordonia sp. nov. TBRC 11910.</title>
        <authorList>
            <person name="Suriyachadkun C."/>
        </authorList>
    </citation>
    <scope>NUCLEOTIDE SEQUENCE [LARGE SCALE GENOMIC DNA]</scope>
    <source>
        <strain evidence="1 2">TBRC 11910</strain>
    </source>
</reference>
<comment type="caution">
    <text evidence="1">The sequence shown here is derived from an EMBL/GenBank/DDBJ whole genome shotgun (WGS) entry which is preliminary data.</text>
</comment>
<dbReference type="InterPro" id="IPR003749">
    <property type="entry name" value="ThiS/MoaD-like"/>
</dbReference>